<dbReference type="Proteomes" id="UP001597119">
    <property type="component" value="Unassembled WGS sequence"/>
</dbReference>
<dbReference type="EMBL" id="JBHUDJ010000003">
    <property type="protein sequence ID" value="MFD1587327.1"/>
    <property type="molecule type" value="Genomic_DNA"/>
</dbReference>
<reference evidence="5 6" key="1">
    <citation type="journal article" date="2019" name="Int. J. Syst. Evol. Microbiol.">
        <title>The Global Catalogue of Microorganisms (GCM) 10K type strain sequencing project: providing services to taxonomists for standard genome sequencing and annotation.</title>
        <authorList>
            <consortium name="The Broad Institute Genomics Platform"/>
            <consortium name="The Broad Institute Genome Sequencing Center for Infectious Disease"/>
            <person name="Wu L."/>
            <person name="Ma J."/>
        </authorList>
    </citation>
    <scope>NUCLEOTIDE SEQUENCE [LARGE SCALE GENOMIC DNA]</scope>
    <source>
        <strain evidence="5 6">CGMCC 1.12125</strain>
    </source>
</reference>
<sequence length="185" mass="20931">MSEESSATATVLIVDDEKRAADTYAAALDDEYDVRIAYGGEEGLARIDEEVDVVLLDRRMSDISGNEVLQEIKDRHLDCRVAMVTAVNPDFDILSLGVDDYVVKPVGKERLLTTVERLLALKEHDDAYQELSTLKVKRNVLAVEKPEAELTDNEEFSRLESRIEELETQLEDIESEFELPGERTR</sequence>
<comment type="caution">
    <text evidence="5">The sequence shown here is derived from an EMBL/GenBank/DDBJ whole genome shotgun (WGS) entry which is preliminary data.</text>
</comment>
<dbReference type="InterPro" id="IPR013971">
    <property type="entry name" value="HalX_domain"/>
</dbReference>
<keyword evidence="2" id="KW-0902">Two-component regulatory system</keyword>
<evidence type="ECO:0000313" key="6">
    <source>
        <dbReference type="Proteomes" id="UP001597119"/>
    </source>
</evidence>
<feature type="domain" description="Response regulatory" evidence="4">
    <location>
        <begin position="10"/>
        <end position="119"/>
    </location>
</feature>
<dbReference type="InterPro" id="IPR050595">
    <property type="entry name" value="Bact_response_regulator"/>
</dbReference>
<dbReference type="Pfam" id="PF00072">
    <property type="entry name" value="Response_reg"/>
    <property type="match status" value="1"/>
</dbReference>
<dbReference type="SMART" id="SM00448">
    <property type="entry name" value="REC"/>
    <property type="match status" value="1"/>
</dbReference>
<dbReference type="InterPro" id="IPR011006">
    <property type="entry name" value="CheY-like_superfamily"/>
</dbReference>
<evidence type="ECO:0000256" key="3">
    <source>
        <dbReference type="PROSITE-ProRule" id="PRU00169"/>
    </source>
</evidence>
<name>A0ABD6CAF6_9EURY</name>
<organism evidence="5 6">
    <name type="scientific">Halorientalis brevis</name>
    <dbReference type="NCBI Taxonomy" id="1126241"/>
    <lineage>
        <taxon>Archaea</taxon>
        <taxon>Methanobacteriati</taxon>
        <taxon>Methanobacteriota</taxon>
        <taxon>Stenosarchaea group</taxon>
        <taxon>Halobacteria</taxon>
        <taxon>Halobacteriales</taxon>
        <taxon>Haloarculaceae</taxon>
        <taxon>Halorientalis</taxon>
    </lineage>
</organism>
<dbReference type="PANTHER" id="PTHR44591:SF14">
    <property type="entry name" value="PROTEIN PILG"/>
    <property type="match status" value="1"/>
</dbReference>
<proteinExistence type="predicted"/>
<dbReference type="PANTHER" id="PTHR44591">
    <property type="entry name" value="STRESS RESPONSE REGULATOR PROTEIN 1"/>
    <property type="match status" value="1"/>
</dbReference>
<keyword evidence="6" id="KW-1185">Reference proteome</keyword>
<dbReference type="GO" id="GO:0000160">
    <property type="term" value="P:phosphorelay signal transduction system"/>
    <property type="evidence" value="ECO:0007669"/>
    <property type="project" value="UniProtKB-KW"/>
</dbReference>
<dbReference type="AlphaFoldDB" id="A0ABD6CAF6"/>
<gene>
    <name evidence="5" type="ORF">ACFR9U_10050</name>
</gene>
<dbReference type="PROSITE" id="PS50110">
    <property type="entry name" value="RESPONSE_REGULATORY"/>
    <property type="match status" value="1"/>
</dbReference>
<dbReference type="RefSeq" id="WP_247373946.1">
    <property type="nucleotide sequence ID" value="NZ_JALLGV010000001.1"/>
</dbReference>
<evidence type="ECO:0000256" key="2">
    <source>
        <dbReference type="ARBA" id="ARBA00023012"/>
    </source>
</evidence>
<dbReference type="SUPFAM" id="SSF52172">
    <property type="entry name" value="CheY-like"/>
    <property type="match status" value="1"/>
</dbReference>
<feature type="modified residue" description="4-aspartylphosphate" evidence="3">
    <location>
        <position position="57"/>
    </location>
</feature>
<evidence type="ECO:0000256" key="1">
    <source>
        <dbReference type="ARBA" id="ARBA00022553"/>
    </source>
</evidence>
<evidence type="ECO:0000313" key="5">
    <source>
        <dbReference type="EMBL" id="MFD1587327.1"/>
    </source>
</evidence>
<accession>A0ABD6CAF6</accession>
<evidence type="ECO:0000259" key="4">
    <source>
        <dbReference type="PROSITE" id="PS50110"/>
    </source>
</evidence>
<dbReference type="Gene3D" id="3.40.50.2300">
    <property type="match status" value="1"/>
</dbReference>
<dbReference type="Pfam" id="PF08663">
    <property type="entry name" value="HalX"/>
    <property type="match status" value="1"/>
</dbReference>
<keyword evidence="1 3" id="KW-0597">Phosphoprotein</keyword>
<protein>
    <submittedName>
        <fullName evidence="5">Response regulator transcription factor</fullName>
    </submittedName>
</protein>
<dbReference type="InterPro" id="IPR001789">
    <property type="entry name" value="Sig_transdc_resp-reg_receiver"/>
</dbReference>